<evidence type="ECO:0000313" key="6">
    <source>
        <dbReference type="EMBL" id="KFN51175.1"/>
    </source>
</evidence>
<name>A0A091C3E1_9GAMM</name>
<comment type="caution">
    <text evidence="6">The sequence shown here is derived from an EMBL/GenBank/DDBJ whole genome shotgun (WGS) entry which is preliminary data.</text>
</comment>
<dbReference type="RefSeq" id="WP_051239516.1">
    <property type="nucleotide sequence ID" value="NZ_AUFF01000002.1"/>
</dbReference>
<keyword evidence="4" id="KW-0472">Membrane</keyword>
<comment type="cofactor">
    <cofactor evidence="1">
        <name>Mg(2+)</name>
        <dbReference type="ChEBI" id="CHEBI:18420"/>
    </cofactor>
</comment>
<feature type="transmembrane region" description="Helical" evidence="4">
    <location>
        <begin position="146"/>
        <end position="163"/>
    </location>
</feature>
<evidence type="ECO:0000256" key="2">
    <source>
        <dbReference type="ARBA" id="ARBA00012528"/>
    </source>
</evidence>
<feature type="domain" description="GGDEF" evidence="5">
    <location>
        <begin position="241"/>
        <end position="375"/>
    </location>
</feature>
<dbReference type="GO" id="GO:0052621">
    <property type="term" value="F:diguanylate cyclase activity"/>
    <property type="evidence" value="ECO:0007669"/>
    <property type="project" value="UniProtKB-EC"/>
</dbReference>
<dbReference type="InterPro" id="IPR043128">
    <property type="entry name" value="Rev_trsase/Diguanyl_cyclase"/>
</dbReference>
<dbReference type="PANTHER" id="PTHR45138:SF9">
    <property type="entry name" value="DIGUANYLATE CYCLASE DGCM-RELATED"/>
    <property type="match status" value="1"/>
</dbReference>
<evidence type="ECO:0000256" key="3">
    <source>
        <dbReference type="ARBA" id="ARBA00034247"/>
    </source>
</evidence>
<dbReference type="Pfam" id="PF00990">
    <property type="entry name" value="GGDEF"/>
    <property type="match status" value="1"/>
</dbReference>
<dbReference type="eggNOG" id="COG3706">
    <property type="taxonomic scope" value="Bacteria"/>
</dbReference>
<keyword evidence="7" id="KW-1185">Reference proteome</keyword>
<feature type="transmembrane region" description="Helical" evidence="4">
    <location>
        <begin position="53"/>
        <end position="72"/>
    </location>
</feature>
<sequence>MPPTPADALQDDAAFRRRRQVVLDSWQRSRIAGFLYVFGWVVVAWIGDVFALAPAWGVAGAVVFLVAAILRLRLPPPAAEDRPGHDRWLLRYGAALTLAPLLWATAQTWLLLDPRFGADAVMVSVIATIGYATVIANVYTTMPRTAAIGAFVLFAPMLAALWLQPAYRALAVACTLYAVYLGGALPRSAREYRRRLDLDAALHEQRDRYERLSRTDPLTALANRREFGVRLAEATRMSGDAGFALLILDVDHFKRINDEHGHAVGDACLRALAQRLRAAFAGDGGLVARLGGEEFGVLLPCDGAQAKAHAEAFRAALAATRLDCEGRAVAVTVSIGVCGFVPEHHRDGDGLYRAVDRALYAAKSAGRDRVAAGDG</sequence>
<dbReference type="NCBIfam" id="TIGR00254">
    <property type="entry name" value="GGDEF"/>
    <property type="match status" value="1"/>
</dbReference>
<dbReference type="InterPro" id="IPR000160">
    <property type="entry name" value="GGDEF_dom"/>
</dbReference>
<evidence type="ECO:0000256" key="4">
    <source>
        <dbReference type="SAM" id="Phobius"/>
    </source>
</evidence>
<organism evidence="6 7">
    <name type="scientific">Arenimonas composti TR7-09 = DSM 18010</name>
    <dbReference type="NCBI Taxonomy" id="1121013"/>
    <lineage>
        <taxon>Bacteria</taxon>
        <taxon>Pseudomonadati</taxon>
        <taxon>Pseudomonadota</taxon>
        <taxon>Gammaproteobacteria</taxon>
        <taxon>Lysobacterales</taxon>
        <taxon>Lysobacteraceae</taxon>
        <taxon>Arenimonas</taxon>
    </lineage>
</organism>
<proteinExistence type="predicted"/>
<dbReference type="GO" id="GO:0005886">
    <property type="term" value="C:plasma membrane"/>
    <property type="evidence" value="ECO:0007669"/>
    <property type="project" value="TreeGrafter"/>
</dbReference>
<dbReference type="Gene3D" id="3.30.70.270">
    <property type="match status" value="1"/>
</dbReference>
<dbReference type="InterPro" id="IPR050469">
    <property type="entry name" value="Diguanylate_Cyclase"/>
</dbReference>
<keyword evidence="4" id="KW-1133">Transmembrane helix</keyword>
<evidence type="ECO:0000259" key="5">
    <source>
        <dbReference type="PROSITE" id="PS50887"/>
    </source>
</evidence>
<feature type="transmembrane region" description="Helical" evidence="4">
    <location>
        <begin position="92"/>
        <end position="112"/>
    </location>
</feature>
<dbReference type="EMBL" id="AWXU01000008">
    <property type="protein sequence ID" value="KFN51175.1"/>
    <property type="molecule type" value="Genomic_DNA"/>
</dbReference>
<dbReference type="FunFam" id="3.30.70.270:FF:000001">
    <property type="entry name" value="Diguanylate cyclase domain protein"/>
    <property type="match status" value="1"/>
</dbReference>
<dbReference type="InterPro" id="IPR029787">
    <property type="entry name" value="Nucleotide_cyclase"/>
</dbReference>
<dbReference type="SMART" id="SM00267">
    <property type="entry name" value="GGDEF"/>
    <property type="match status" value="1"/>
</dbReference>
<protein>
    <recommendedName>
        <fullName evidence="2">diguanylate cyclase</fullName>
        <ecNumber evidence="2">2.7.7.65</ecNumber>
    </recommendedName>
</protein>
<keyword evidence="4" id="KW-0812">Transmembrane</keyword>
<dbReference type="STRING" id="1121013.GCA_000426365_01004"/>
<dbReference type="AlphaFoldDB" id="A0A091C3E1"/>
<dbReference type="GO" id="GO:0043709">
    <property type="term" value="P:cell adhesion involved in single-species biofilm formation"/>
    <property type="evidence" value="ECO:0007669"/>
    <property type="project" value="TreeGrafter"/>
</dbReference>
<dbReference type="SUPFAM" id="SSF55073">
    <property type="entry name" value="Nucleotide cyclase"/>
    <property type="match status" value="1"/>
</dbReference>
<dbReference type="EC" id="2.7.7.65" evidence="2"/>
<accession>A0A091C3E1</accession>
<feature type="transmembrane region" description="Helical" evidence="4">
    <location>
        <begin position="118"/>
        <end position="139"/>
    </location>
</feature>
<dbReference type="PANTHER" id="PTHR45138">
    <property type="entry name" value="REGULATORY COMPONENTS OF SENSORY TRANSDUCTION SYSTEM"/>
    <property type="match status" value="1"/>
</dbReference>
<evidence type="ECO:0000313" key="7">
    <source>
        <dbReference type="Proteomes" id="UP000029391"/>
    </source>
</evidence>
<feature type="transmembrane region" description="Helical" evidence="4">
    <location>
        <begin position="29"/>
        <end position="47"/>
    </location>
</feature>
<dbReference type="PROSITE" id="PS50887">
    <property type="entry name" value="GGDEF"/>
    <property type="match status" value="1"/>
</dbReference>
<reference evidence="6 7" key="1">
    <citation type="submission" date="2013-09" db="EMBL/GenBank/DDBJ databases">
        <title>Genome sequencing of Arenimonas composti.</title>
        <authorList>
            <person name="Chen F."/>
            <person name="Wang G."/>
        </authorList>
    </citation>
    <scope>NUCLEOTIDE SEQUENCE [LARGE SCALE GENOMIC DNA]</scope>
    <source>
        <strain evidence="6 7">TR7-09</strain>
    </source>
</reference>
<evidence type="ECO:0000256" key="1">
    <source>
        <dbReference type="ARBA" id="ARBA00001946"/>
    </source>
</evidence>
<comment type="catalytic activity">
    <reaction evidence="3">
        <text>2 GTP = 3',3'-c-di-GMP + 2 diphosphate</text>
        <dbReference type="Rhea" id="RHEA:24898"/>
        <dbReference type="ChEBI" id="CHEBI:33019"/>
        <dbReference type="ChEBI" id="CHEBI:37565"/>
        <dbReference type="ChEBI" id="CHEBI:58805"/>
        <dbReference type="EC" id="2.7.7.65"/>
    </reaction>
</comment>
<dbReference type="Proteomes" id="UP000029391">
    <property type="component" value="Unassembled WGS sequence"/>
</dbReference>
<dbReference type="OrthoDB" id="9803824at2"/>
<dbReference type="GO" id="GO:1902201">
    <property type="term" value="P:negative regulation of bacterial-type flagellum-dependent cell motility"/>
    <property type="evidence" value="ECO:0007669"/>
    <property type="project" value="TreeGrafter"/>
</dbReference>
<gene>
    <name evidence="6" type="ORF">P873_03845</name>
</gene>
<dbReference type="CDD" id="cd01949">
    <property type="entry name" value="GGDEF"/>
    <property type="match status" value="1"/>
</dbReference>
<feature type="transmembrane region" description="Helical" evidence="4">
    <location>
        <begin position="169"/>
        <end position="186"/>
    </location>
</feature>